<dbReference type="InterPro" id="IPR020084">
    <property type="entry name" value="NUDIX_hydrolase_CS"/>
</dbReference>
<comment type="caution">
    <text evidence="4">The sequence shown here is derived from an EMBL/GenBank/DDBJ whole genome shotgun (WGS) entry which is preliminary data.</text>
</comment>
<dbReference type="PROSITE" id="PS00893">
    <property type="entry name" value="NUDIX_BOX"/>
    <property type="match status" value="1"/>
</dbReference>
<comment type="similarity">
    <text evidence="2">Belongs to the Nudix hydrolase family.</text>
</comment>
<dbReference type="Gene3D" id="3.90.79.10">
    <property type="entry name" value="Nucleoside Triphosphate Pyrophosphohydrolase"/>
    <property type="match status" value="1"/>
</dbReference>
<accession>A0A0C1H7M0</accession>
<keyword evidence="1 2" id="KW-0378">Hydrolase</keyword>
<sequence>MRKSNSFHSQNPIETTIIFMHNSPFWRKGMGTIQDKPKPSVGVGIVVVKDGKVLLGNRKGAHGSGEWSFAGGHLEFGEDVKECALRELSEETGLKALSVQMGPWVNDVIEENKHYVTLFVFVNEFEGSPQLLEPDKCEGWEWFDWHSLPSPLFTPILSLIKKISIEKLSITPSFNEVIRML</sequence>
<dbReference type="PATRIC" id="fig|362787.3.peg.536"/>
<gene>
    <name evidence="4" type="primary">nudT1</name>
    <name evidence="4" type="ORF">DB44_BG01180</name>
</gene>
<dbReference type="EC" id="3.6.1.55" evidence="4"/>
<dbReference type="PANTHER" id="PTHR16099:SF5">
    <property type="entry name" value="NUCLEOTIDE TRIPHOSPHATE DIPHOSPHATASE NUDT15"/>
    <property type="match status" value="1"/>
</dbReference>
<organism evidence="4 5">
    <name type="scientific">Candidatus Protochlamydia amoebophila</name>
    <dbReference type="NCBI Taxonomy" id="362787"/>
    <lineage>
        <taxon>Bacteria</taxon>
        <taxon>Pseudomonadati</taxon>
        <taxon>Chlamydiota</taxon>
        <taxon>Chlamydiia</taxon>
        <taxon>Parachlamydiales</taxon>
        <taxon>Parachlamydiaceae</taxon>
        <taxon>Candidatus Protochlamydia</taxon>
    </lineage>
</organism>
<reference evidence="4 5" key="1">
    <citation type="journal article" date="2014" name="Mol. Biol. Evol.">
        <title>Massive expansion of Ubiquitination-related gene families within the Chlamydiae.</title>
        <authorList>
            <person name="Domman D."/>
            <person name="Collingro A."/>
            <person name="Lagkouvardos I."/>
            <person name="Gehre L."/>
            <person name="Weinmaier T."/>
            <person name="Rattei T."/>
            <person name="Subtil A."/>
            <person name="Horn M."/>
        </authorList>
    </citation>
    <scope>NUCLEOTIDE SEQUENCE [LARGE SCALE GENOMIC DNA]</scope>
    <source>
        <strain evidence="4 5">EI2</strain>
    </source>
</reference>
<dbReference type="InterPro" id="IPR020476">
    <property type="entry name" value="Nudix_hydrolase"/>
</dbReference>
<evidence type="ECO:0000313" key="4">
    <source>
        <dbReference type="EMBL" id="KIC73429.1"/>
    </source>
</evidence>
<dbReference type="SUPFAM" id="SSF55811">
    <property type="entry name" value="Nudix"/>
    <property type="match status" value="1"/>
</dbReference>
<evidence type="ECO:0000256" key="2">
    <source>
        <dbReference type="RuleBase" id="RU003476"/>
    </source>
</evidence>
<evidence type="ECO:0000313" key="5">
    <source>
        <dbReference type="Proteomes" id="UP000031465"/>
    </source>
</evidence>
<evidence type="ECO:0000256" key="1">
    <source>
        <dbReference type="ARBA" id="ARBA00022801"/>
    </source>
</evidence>
<dbReference type="GO" id="GO:0035539">
    <property type="term" value="F:8-oxo-7,8-dihydrodeoxyguanosine triphosphate pyrophosphatase activity"/>
    <property type="evidence" value="ECO:0007669"/>
    <property type="project" value="UniProtKB-EC"/>
</dbReference>
<evidence type="ECO:0000259" key="3">
    <source>
        <dbReference type="PROSITE" id="PS51462"/>
    </source>
</evidence>
<dbReference type="PRINTS" id="PR00502">
    <property type="entry name" value="NUDIXFAMILY"/>
</dbReference>
<dbReference type="EMBL" id="JSAN01000030">
    <property type="protein sequence ID" value="KIC73429.1"/>
    <property type="molecule type" value="Genomic_DNA"/>
</dbReference>
<feature type="domain" description="Nudix hydrolase" evidence="3">
    <location>
        <begin position="36"/>
        <end position="169"/>
    </location>
</feature>
<proteinExistence type="inferred from homology"/>
<dbReference type="InterPro" id="IPR000086">
    <property type="entry name" value="NUDIX_hydrolase_dom"/>
</dbReference>
<dbReference type="PROSITE" id="PS51462">
    <property type="entry name" value="NUDIX"/>
    <property type="match status" value="1"/>
</dbReference>
<dbReference type="FunFam" id="3.90.79.10:FF:000060">
    <property type="entry name" value="Nudix hydrolase 1"/>
    <property type="match status" value="1"/>
</dbReference>
<protein>
    <submittedName>
        <fullName evidence="4">Nudix hydrolase 1</fullName>
        <ecNumber evidence="4">3.6.1.-</ecNumber>
        <ecNumber evidence="4">3.6.1.22</ecNumber>
        <ecNumber evidence="4">3.6.1.55</ecNumber>
    </submittedName>
</protein>
<dbReference type="EC" id="3.6.1.-" evidence="4"/>
<dbReference type="AlphaFoldDB" id="A0A0C1H7M0"/>
<dbReference type="CDD" id="cd04678">
    <property type="entry name" value="NUDIX_MTH2_Nudt15"/>
    <property type="match status" value="1"/>
</dbReference>
<dbReference type="Proteomes" id="UP000031465">
    <property type="component" value="Unassembled WGS sequence"/>
</dbReference>
<name>A0A0C1H7M0_9BACT</name>
<dbReference type="PANTHER" id="PTHR16099">
    <property type="entry name" value="8-OXO-DGTP DIPHOSPHATES NUDT15"/>
    <property type="match status" value="1"/>
</dbReference>
<dbReference type="Pfam" id="PF00293">
    <property type="entry name" value="NUDIX"/>
    <property type="match status" value="1"/>
</dbReference>
<dbReference type="InterPro" id="IPR015797">
    <property type="entry name" value="NUDIX_hydrolase-like_dom_sf"/>
</dbReference>
<dbReference type="EC" id="3.6.1.22" evidence="4"/>